<gene>
    <name evidence="9" type="ORF">NEMVEDRAFT_v1g208353</name>
    <name evidence="8" type="ORF">NEMVEDRAFT_v1g222682</name>
</gene>
<feature type="region of interest" description="Disordered" evidence="6">
    <location>
        <begin position="30"/>
        <end position="54"/>
    </location>
</feature>
<dbReference type="InterPro" id="IPR001356">
    <property type="entry name" value="HD"/>
</dbReference>
<evidence type="ECO:0000256" key="4">
    <source>
        <dbReference type="PROSITE-ProRule" id="PRU00108"/>
    </source>
</evidence>
<dbReference type="AlphaFoldDB" id="A7S8C1"/>
<evidence type="ECO:0000256" key="3">
    <source>
        <dbReference type="ARBA" id="ARBA00023242"/>
    </source>
</evidence>
<dbReference type="PROSITE" id="PS50071">
    <property type="entry name" value="HOMEOBOX_2"/>
    <property type="match status" value="1"/>
</dbReference>
<keyword evidence="3 4" id="KW-0539">Nucleus</keyword>
<keyword evidence="1 4" id="KW-0238">DNA-binding</keyword>
<organism evidence="9 10">
    <name type="scientific">Nematostella vectensis</name>
    <name type="common">Starlet sea anemone</name>
    <dbReference type="NCBI Taxonomy" id="45351"/>
    <lineage>
        <taxon>Eukaryota</taxon>
        <taxon>Metazoa</taxon>
        <taxon>Cnidaria</taxon>
        <taxon>Anthozoa</taxon>
        <taxon>Hexacorallia</taxon>
        <taxon>Actiniaria</taxon>
        <taxon>Edwardsiidae</taxon>
        <taxon>Nematostella</taxon>
    </lineage>
</organism>
<evidence type="ECO:0000256" key="5">
    <source>
        <dbReference type="RuleBase" id="RU000682"/>
    </source>
</evidence>
<dbReference type="InterPro" id="IPR050460">
    <property type="entry name" value="Distal-less_Homeobox_TF"/>
</dbReference>
<evidence type="ECO:0000259" key="7">
    <source>
        <dbReference type="PROSITE" id="PS50071"/>
    </source>
</evidence>
<keyword evidence="10" id="KW-1185">Reference proteome</keyword>
<keyword evidence="2 4" id="KW-0371">Homeobox</keyword>
<dbReference type="GO" id="GO:0006357">
    <property type="term" value="P:regulation of transcription by RNA polymerase II"/>
    <property type="evidence" value="ECO:0000318"/>
    <property type="project" value="GO_Central"/>
</dbReference>
<accession>A7S8C1</accession>
<evidence type="ECO:0000313" key="10">
    <source>
        <dbReference type="Proteomes" id="UP000001593"/>
    </source>
</evidence>
<evidence type="ECO:0000256" key="6">
    <source>
        <dbReference type="SAM" id="MobiDB-lite"/>
    </source>
</evidence>
<proteinExistence type="predicted"/>
<dbReference type="Gene3D" id="1.10.10.60">
    <property type="entry name" value="Homeodomain-like"/>
    <property type="match status" value="1"/>
</dbReference>
<feature type="domain" description="Homeobox" evidence="7">
    <location>
        <begin position="64"/>
        <end position="124"/>
    </location>
</feature>
<protein>
    <recommendedName>
        <fullName evidence="7">Homeobox domain-containing protein</fullName>
    </recommendedName>
</protein>
<sequence length="206" mass="23328">MKQCAGITIKRRGDSALPYGQRGLRIFQHAEESSSSVQESTQNDEEKGEYLTGSTGIPYAKIRNSQPRKRPVFHPDVVARLEQFFAKRRYINAEQQYELAKEINMTEEQIKSWLHNKRTAMKRKLVDAGQRTAMLAYIQTLARKLLPADSPQDAMPEDRLRSSDIMAARPRKVSKLRSFPDSVTSAHLSAHLSANSSADLRVARLS</sequence>
<evidence type="ECO:0000256" key="1">
    <source>
        <dbReference type="ARBA" id="ARBA00023125"/>
    </source>
</evidence>
<feature type="region of interest" description="Disordered" evidence="6">
    <location>
        <begin position="149"/>
        <end position="168"/>
    </location>
</feature>
<evidence type="ECO:0000313" key="9">
    <source>
        <dbReference type="EMBL" id="EDO40040.1"/>
    </source>
</evidence>
<dbReference type="SUPFAM" id="SSF46689">
    <property type="entry name" value="Homeodomain-like"/>
    <property type="match status" value="1"/>
</dbReference>
<dbReference type="EMBL" id="DS471253">
    <property type="protein sequence ID" value="EDO28712.1"/>
    <property type="molecule type" value="Genomic_DNA"/>
</dbReference>
<evidence type="ECO:0000256" key="2">
    <source>
        <dbReference type="ARBA" id="ARBA00023155"/>
    </source>
</evidence>
<dbReference type="GO" id="GO:0005634">
    <property type="term" value="C:nucleus"/>
    <property type="evidence" value="ECO:0000318"/>
    <property type="project" value="GO_Central"/>
</dbReference>
<dbReference type="GO" id="GO:0000978">
    <property type="term" value="F:RNA polymerase II cis-regulatory region sequence-specific DNA binding"/>
    <property type="evidence" value="ECO:0000318"/>
    <property type="project" value="GO_Central"/>
</dbReference>
<reference evidence="9 10" key="1">
    <citation type="journal article" date="2007" name="Science">
        <title>Sea anemone genome reveals ancestral eumetazoan gene repertoire and genomic organization.</title>
        <authorList>
            <person name="Putnam N.H."/>
            <person name="Srivastava M."/>
            <person name="Hellsten U."/>
            <person name="Dirks B."/>
            <person name="Chapman J."/>
            <person name="Salamov A."/>
            <person name="Terry A."/>
            <person name="Shapiro H."/>
            <person name="Lindquist E."/>
            <person name="Kapitonov V.V."/>
            <person name="Jurka J."/>
            <person name="Genikhovich G."/>
            <person name="Grigoriev I.V."/>
            <person name="Lucas S.M."/>
            <person name="Steele R.E."/>
            <person name="Finnerty J.R."/>
            <person name="Technau U."/>
            <person name="Martindale M.Q."/>
            <person name="Rokhsar D.S."/>
        </authorList>
    </citation>
    <scope>NUCLEOTIDE SEQUENCE [LARGE SCALE GENOMIC DNA]</scope>
    <source>
        <strain evidence="9">CH2 x CH6</strain>
        <strain evidence="10">CH2 X CH6</strain>
    </source>
</reference>
<comment type="subcellular location">
    <subcellularLocation>
        <location evidence="4 5">Nucleus</location>
    </subcellularLocation>
</comment>
<dbReference type="SMART" id="SM00389">
    <property type="entry name" value="HOX"/>
    <property type="match status" value="1"/>
</dbReference>
<dbReference type="InterPro" id="IPR009057">
    <property type="entry name" value="Homeodomain-like_sf"/>
</dbReference>
<dbReference type="Pfam" id="PF00046">
    <property type="entry name" value="Homeodomain"/>
    <property type="match status" value="1"/>
</dbReference>
<evidence type="ECO:0000313" key="8">
    <source>
        <dbReference type="EMBL" id="EDO28712.1"/>
    </source>
</evidence>
<dbReference type="InParanoid" id="A7S8C1"/>
<dbReference type="PANTHER" id="PTHR24327">
    <property type="entry name" value="HOMEOBOX PROTEIN"/>
    <property type="match status" value="1"/>
</dbReference>
<name>A7S8C1_NEMVE</name>
<dbReference type="CDD" id="cd00086">
    <property type="entry name" value="homeodomain"/>
    <property type="match status" value="1"/>
</dbReference>
<dbReference type="Proteomes" id="UP000001593">
    <property type="component" value="Unassembled WGS sequence"/>
</dbReference>
<dbReference type="GO" id="GO:0000981">
    <property type="term" value="F:DNA-binding transcription factor activity, RNA polymerase II-specific"/>
    <property type="evidence" value="ECO:0000318"/>
    <property type="project" value="GO_Central"/>
</dbReference>
<feature type="DNA-binding region" description="Homeobox" evidence="4">
    <location>
        <begin position="66"/>
        <end position="125"/>
    </location>
</feature>
<dbReference type="PANTHER" id="PTHR24327:SF41">
    <property type="entry name" value="BRAIN-SPECIFIC HOMEOBOX PROTEIN"/>
    <property type="match status" value="1"/>
</dbReference>
<dbReference type="HOGENOM" id="CLU_1333331_0_0_1"/>
<dbReference type="EMBL" id="DS469597">
    <property type="protein sequence ID" value="EDO40040.1"/>
    <property type="molecule type" value="Genomic_DNA"/>
</dbReference>